<name>A0A3P1SNV6_9GAMM</name>
<dbReference type="Proteomes" id="UP000267535">
    <property type="component" value="Unassembled WGS sequence"/>
</dbReference>
<sequence>MKSIPISVRLTQDEADFIAHISAPSAVTPSDKLRYIISQARDSAKQPKNLSSARDKAHQTITPLLAPIELAEMQDKNSSTILAAHHYWLERSLATLILFSKKIDNSAESVSDYEEQCILLLKNLIDQMQHSLSSIATSDLATLIETAEIKFNSISSQRSDS</sequence>
<dbReference type="EMBL" id="RQXV01000006">
    <property type="protein sequence ID" value="RRC98823.1"/>
    <property type="molecule type" value="Genomic_DNA"/>
</dbReference>
<accession>A0A3P1SNV6</accession>
<evidence type="ECO:0000313" key="1">
    <source>
        <dbReference type="EMBL" id="RRC98823.1"/>
    </source>
</evidence>
<dbReference type="AlphaFoldDB" id="A0A3P1SNV6"/>
<reference evidence="1 2" key="1">
    <citation type="submission" date="2018-11" db="EMBL/GenBank/DDBJ databases">
        <title>The draft genome sequence of Amphritea balenae JAMM 1525T.</title>
        <authorList>
            <person name="Fang Z."/>
            <person name="Zhang Y."/>
            <person name="Han X."/>
        </authorList>
    </citation>
    <scope>NUCLEOTIDE SEQUENCE [LARGE SCALE GENOMIC DNA]</scope>
    <source>
        <strain evidence="1 2">JAMM 1525</strain>
    </source>
</reference>
<keyword evidence="2" id="KW-1185">Reference proteome</keyword>
<comment type="caution">
    <text evidence="1">The sequence shown here is derived from an EMBL/GenBank/DDBJ whole genome shotgun (WGS) entry which is preliminary data.</text>
</comment>
<gene>
    <name evidence="1" type="ORF">EHS89_11580</name>
</gene>
<proteinExistence type="predicted"/>
<dbReference type="OrthoDB" id="5771270at2"/>
<organism evidence="1 2">
    <name type="scientific">Amphritea balenae</name>
    <dbReference type="NCBI Taxonomy" id="452629"/>
    <lineage>
        <taxon>Bacteria</taxon>
        <taxon>Pseudomonadati</taxon>
        <taxon>Pseudomonadota</taxon>
        <taxon>Gammaproteobacteria</taxon>
        <taxon>Oceanospirillales</taxon>
        <taxon>Oceanospirillaceae</taxon>
        <taxon>Amphritea</taxon>
    </lineage>
</organism>
<evidence type="ECO:0000313" key="2">
    <source>
        <dbReference type="Proteomes" id="UP000267535"/>
    </source>
</evidence>
<protein>
    <submittedName>
        <fullName evidence="1">Uncharacterized protein</fullName>
    </submittedName>
</protein>
<dbReference type="RefSeq" id="WP_124926323.1">
    <property type="nucleotide sequence ID" value="NZ_BMOH01000002.1"/>
</dbReference>